<evidence type="ECO:0000313" key="5">
    <source>
        <dbReference type="Proteomes" id="UP001165080"/>
    </source>
</evidence>
<feature type="domain" description="N-acetyltransferase" evidence="3">
    <location>
        <begin position="138"/>
        <end position="282"/>
    </location>
</feature>
<keyword evidence="1" id="KW-0808">Transferase</keyword>
<dbReference type="Proteomes" id="UP001165080">
    <property type="component" value="Unassembled WGS sequence"/>
</dbReference>
<proteinExistence type="predicted"/>
<accession>A0A9W6BQB2</accession>
<evidence type="ECO:0000256" key="2">
    <source>
        <dbReference type="ARBA" id="ARBA00023315"/>
    </source>
</evidence>
<dbReference type="PANTHER" id="PTHR43626:SF4">
    <property type="entry name" value="GCN5-RELATED N-ACETYLTRANSFERASE 2, CHLOROPLASTIC"/>
    <property type="match status" value="1"/>
</dbReference>
<dbReference type="InterPro" id="IPR045039">
    <property type="entry name" value="NSI-like"/>
</dbReference>
<keyword evidence="2" id="KW-0012">Acyltransferase</keyword>
<dbReference type="InterPro" id="IPR016181">
    <property type="entry name" value="Acyl_CoA_acyltransferase"/>
</dbReference>
<comment type="caution">
    <text evidence="4">The sequence shown here is derived from an EMBL/GenBank/DDBJ whole genome shotgun (WGS) entry which is preliminary data.</text>
</comment>
<name>A0A9W6BQB2_9CHLO</name>
<evidence type="ECO:0000313" key="4">
    <source>
        <dbReference type="EMBL" id="GLC56426.1"/>
    </source>
</evidence>
<dbReference type="CDD" id="cd04301">
    <property type="entry name" value="NAT_SF"/>
    <property type="match status" value="1"/>
</dbReference>
<dbReference type="PANTHER" id="PTHR43626">
    <property type="entry name" value="ACYL-COA N-ACYLTRANSFERASE"/>
    <property type="match status" value="1"/>
</dbReference>
<reference evidence="4 5" key="1">
    <citation type="journal article" date="2023" name="Commun. Biol.">
        <title>Reorganization of the ancestral sex-determining regions during the evolution of trioecy in Pleodorina starrii.</title>
        <authorList>
            <person name="Takahashi K."/>
            <person name="Suzuki S."/>
            <person name="Kawai-Toyooka H."/>
            <person name="Yamamoto K."/>
            <person name="Hamaji T."/>
            <person name="Ootsuki R."/>
            <person name="Yamaguchi H."/>
            <person name="Kawachi M."/>
            <person name="Higashiyama T."/>
            <person name="Nozaki H."/>
        </authorList>
    </citation>
    <scope>NUCLEOTIDE SEQUENCE [LARGE SCALE GENOMIC DNA]</scope>
    <source>
        <strain evidence="4 5">NIES-4479</strain>
    </source>
</reference>
<protein>
    <recommendedName>
        <fullName evidence="3">N-acetyltransferase domain-containing protein</fullName>
    </recommendedName>
</protein>
<dbReference type="EMBL" id="BRXU01000015">
    <property type="protein sequence ID" value="GLC56426.1"/>
    <property type="molecule type" value="Genomic_DNA"/>
</dbReference>
<dbReference type="PROSITE" id="PS51186">
    <property type="entry name" value="GNAT"/>
    <property type="match status" value="1"/>
</dbReference>
<dbReference type="InterPro" id="IPR000182">
    <property type="entry name" value="GNAT_dom"/>
</dbReference>
<dbReference type="Pfam" id="PF00583">
    <property type="entry name" value="Acetyltransf_1"/>
    <property type="match status" value="1"/>
</dbReference>
<dbReference type="AlphaFoldDB" id="A0A9W6BQB2"/>
<dbReference type="SUPFAM" id="SSF55729">
    <property type="entry name" value="Acyl-CoA N-acyltransferases (Nat)"/>
    <property type="match status" value="1"/>
</dbReference>
<evidence type="ECO:0000256" key="1">
    <source>
        <dbReference type="ARBA" id="ARBA00022679"/>
    </source>
</evidence>
<dbReference type="Gene3D" id="3.40.630.30">
    <property type="match status" value="1"/>
</dbReference>
<gene>
    <name evidence="4" type="primary">PLEST003803</name>
    <name evidence="4" type="ORF">PLESTB_001103500</name>
</gene>
<dbReference type="GO" id="GO:0008080">
    <property type="term" value="F:N-acetyltransferase activity"/>
    <property type="evidence" value="ECO:0007669"/>
    <property type="project" value="InterPro"/>
</dbReference>
<sequence length="290" mass="31586">MCVESSRSSAPRSLLHGFAPVDWHVQTQHARCSRCLASASTWRAQGAGRRPTAMLATTLRERQSACPVPQAVPPSLASKPRLSYVGQAVAGAASAGAGDGISPDKTTYGSRLEEATGGVLRPPPISRPDSEFETKLGVQFVEGREGILITELNELFEKVGFPRRDPDRLRVALENTYHIIWVRAAKQSRLARQGQLIGFARATSDGVLSATVWDVAVNPAWQRSGLGRALMERLTKKLVEDGIPTITLYAEPQVVSLYEKLGYVRDPDGIRGMAFQRRKKDKTGLLARAA</sequence>
<dbReference type="GO" id="GO:0005737">
    <property type="term" value="C:cytoplasm"/>
    <property type="evidence" value="ECO:0007669"/>
    <property type="project" value="TreeGrafter"/>
</dbReference>
<keyword evidence="5" id="KW-1185">Reference proteome</keyword>
<evidence type="ECO:0000259" key="3">
    <source>
        <dbReference type="PROSITE" id="PS51186"/>
    </source>
</evidence>
<organism evidence="4 5">
    <name type="scientific">Pleodorina starrii</name>
    <dbReference type="NCBI Taxonomy" id="330485"/>
    <lineage>
        <taxon>Eukaryota</taxon>
        <taxon>Viridiplantae</taxon>
        <taxon>Chlorophyta</taxon>
        <taxon>core chlorophytes</taxon>
        <taxon>Chlorophyceae</taxon>
        <taxon>CS clade</taxon>
        <taxon>Chlamydomonadales</taxon>
        <taxon>Volvocaceae</taxon>
        <taxon>Pleodorina</taxon>
    </lineage>
</organism>